<sequence>MNTSRELHTAHAEFEYRKEVKRKSLEQDVDDETLTAMIAEEVYLGIPCPEEALKALKKDLEEVQAELLAAEVKAVEREQMKSAKQQQQQQLLGSSPISPGGVIRVRGRRRKPRLAVPQIIRGLATSTQWGRMSLMELLVPARDIEEQQEVQTNIQCHPVLRILSGHKRASAAVSHLRDSEEEAAAAAEEAAKAEAAAAADAAAIAAALETAKKDDQAPAALEVLADALTRKSGSVTTKQRGDDDDDQKESWVVIVKRRKKEEMYRKMLRGLKTRLEESARVLAATKIQRAWRDFKDRRTHAAALAVDLRQAAREMAALHERVRQQEEEEALKEEEFLKEEAKKEKRMQQSTITAANLTDAQSGREDASPWLRDDSNLGMSIREGDMSVASTSAVGSRARTPLGTNAASRGSSSGASSSQHSRPVTPLSGPKEVTGIEEGSSSKPYSSSCGGSRDGAGEGIGIEGEVSNQPPDEDVAAAAAADNQMPGEEGESGSGTKAGAKEKGGNKKVSTAAAGKRAKGLFKGAVAAASLASRTSSKGNRSTKSGSALKAESQDGNTTSSSLGATSAVGLKSGHVKMKAAVRKSGELEGVGERSRLPPSQMDGRSYNVETKLGAGGGRWGAPSKLPLSSHSSVSSTPGPGEYESSLDGSTMLNKRSSPGGRSKGSGSRERSPLSGQQAEKGILPEEMTPLSKEASSSSKLLRRNSSRLNTVERDTPHSKAVKGPSASLMGAPRQRSRPAASHDGSSELDAALQRLGSISSSSLVRMQSLRQDMQAMIESSASMKRSNNSFLGEVSSLLDSEQGGAAEGELEGSVASVASGLEVLHEEEEVGLEDYSNEDGGKPSLSHGRPSMDPASGSTLSLHSRSSVSPGTVTNTPLDSRGGSRPHSQQFQGSRIGAGSPRGRSGTSSPTLGAKRGLSTITVGRQLLDSFNYEEYMMLARRGAAAAAAAKSPLSPGETTARSPRGSSRGSYHRTSNNNLEGMRPSSPSGRHSNQGHRGRDDIWPASGSMADLDLATRSKEGMLPTAPSGFVYVPQGKNQGDLHGLMVHGEGGSRYGGAMHPQHGEGGSRYGAMHPQQSLVAAAAGFEGANSRGLKQGNQLDELQQQQRPVMLTRRRLRELITQQQVPPAAAAAAAEAASGGIGAAAAAAGQEMRQKQQGNKQGLKSLSMQGQDIVPAAGDEEVEVSQDQLALILKEMLARFPPPPRPQQYPSQDSYMHAVQQHQQYQMQYHQLLSQYQPPVERAASLKRLRAPLVVPSYQQQQQQQEKLRRPSPAAAAPSSHSLVSAGSSSSNHAASPLQPSLQPEPLLSEFQSWFDTPMQVVGFGDHAGRPISNLVSNDHQQDDGRHASSVSSMYHHQSYPPTSHPTHNLNGGQSHPSDMRLSKGEGFQQLSSAEEQQPIVSTRSVSSGGPLLVVGLQGHHHMKNLHAGPASSRPDLKKEVCDVGGGELDSEDNHMQQPQQQQQVRFDDLGSGVKQDSESQPAANVQRLTVVGQGGVMGVQSPDNGQENQQQENVAAVSISRPTTSVIGALQRELELRELQQQQQWEQEGKGDQGISIKKDYVLPESSMGLVAETRSKLLKFSSLATNRHASLTAASIAAVEELLFDEDGDPVFKSLHQKVVLDRLHYAAELYLQQHPEKVRDKMKAAKALPRRRRSIWYKFAIQVAEHRSLASRKVLTIHRMHRRRKAAEYPDAWGRTDTPPAAAAAATPPVALPLRYYMEQLKSLLQRPLSSRSKRSISELLEAAKLLSEARAQISHLKDDLDRRQSQMGKPTSSILQQVSTSAGIKTNVRAETAALRSHDLDGGHKSTFAGMPLLRGLEIGAARLYEEELARKEAEEDRAMATVYSTTGSPSRRKDRIPTIASSFETHHSSSQSRDLSKGHSEVSMASLARDERSHSLPPPLPSERSHFHSPQLSEQSNLHAMLPAYLSTPYIPPWTSRGIHPSVTPDQESRQWFGSRQQQRRPWRAGRVPGGGRSIASSWSCLAAEQSSSAHYYSGGAVTPQSAVIVDQNMDGLNTTCRGLRWGAKAPSLPSRPHSVVSAPMGILPPPRNDTLLSYMVSHHAKPEEPGLAYNLNHSLLCFSPSPNAPHDKQHNQRPSIRQLPTSSSSSSSRSSVTQQYRRTERMGPSSNMYVPAAALVPAAAAMMSSSINHPAASASEMMAGSRGSIFTPLSLTEQRSLYDFSRGSLFTPQLIVPPSREITNPSNRRRQQGGSSSANTVMSSLPEMTMASSGGITRNNPDVQARAQPNTPCYYWEDDVNIAPSLPHIALSAPAERDHVAIQHGKGREVAHPGPAAAASIPAAHIMNIIPPGSRQEHRPVSSADWHQPLKEGSSFQGWAAPEESETPLEATLRSQELSSSRSRQQGSASALCSAPVHQTAWQVVEQQSAEPPAATRQYIQGHSGSTSCVDRAPAAATSNTSGHAAGRSSHVMDAAHDDAHLAPPPCMRKGASSFSSTTSHAIRPLTREQVMAVRMQHRGSSVIQESSKQNGWVNNNARSYNTRQSSSPTKQQPSQRHIMLPVETRQRPSTTSTALLPHQTKGNHPSPETVMPAAAISAAGYHGSTTTTIRQASSYHNSAFLSIPVKV</sequence>
<feature type="region of interest" description="Disordered" evidence="2">
    <location>
        <begin position="1870"/>
        <end position="1922"/>
    </location>
</feature>
<feature type="compositionally biased region" description="Polar residues" evidence="2">
    <location>
        <begin position="348"/>
        <end position="361"/>
    </location>
</feature>
<feature type="region of interest" description="Disordered" evidence="2">
    <location>
        <begin position="2484"/>
        <end position="2553"/>
    </location>
</feature>
<keyword evidence="1" id="KW-0175">Coiled coil</keyword>
<feature type="compositionally biased region" description="Low complexity" evidence="2">
    <location>
        <begin position="623"/>
        <end position="640"/>
    </location>
</feature>
<feature type="region of interest" description="Disordered" evidence="2">
    <location>
        <begin position="1946"/>
        <end position="1978"/>
    </location>
</feature>
<comment type="caution">
    <text evidence="3">The sequence shown here is derived from an EMBL/GenBank/DDBJ whole genome shotgun (WGS) entry which is preliminary data.</text>
</comment>
<organism evidence="3 4">
    <name type="scientific">Chlamydomonas eustigma</name>
    <dbReference type="NCBI Taxonomy" id="1157962"/>
    <lineage>
        <taxon>Eukaryota</taxon>
        <taxon>Viridiplantae</taxon>
        <taxon>Chlorophyta</taxon>
        <taxon>core chlorophytes</taxon>
        <taxon>Chlorophyceae</taxon>
        <taxon>CS clade</taxon>
        <taxon>Chlamydomonadales</taxon>
        <taxon>Chlamydomonadaceae</taxon>
        <taxon>Chlamydomonas</taxon>
    </lineage>
</organism>
<feature type="region of interest" description="Disordered" evidence="2">
    <location>
        <begin position="80"/>
        <end position="103"/>
    </location>
</feature>
<evidence type="ECO:0000256" key="2">
    <source>
        <dbReference type="SAM" id="MobiDB-lite"/>
    </source>
</evidence>
<feature type="compositionally biased region" description="Polar residues" evidence="2">
    <location>
        <begin position="2484"/>
        <end position="2507"/>
    </location>
</feature>
<feature type="compositionally biased region" description="Low complexity" evidence="2">
    <location>
        <begin position="1262"/>
        <end position="1306"/>
    </location>
</feature>
<feature type="compositionally biased region" description="Polar residues" evidence="2">
    <location>
        <begin position="532"/>
        <end position="546"/>
    </location>
</feature>
<evidence type="ECO:0000313" key="3">
    <source>
        <dbReference type="EMBL" id="GAX81880.1"/>
    </source>
</evidence>
<accession>A0A250XGG7</accession>
<feature type="compositionally biased region" description="Polar residues" evidence="2">
    <location>
        <begin position="2403"/>
        <end position="2414"/>
    </location>
</feature>
<feature type="compositionally biased region" description="Low complexity" evidence="2">
    <location>
        <begin position="857"/>
        <end position="870"/>
    </location>
</feature>
<reference evidence="3 4" key="1">
    <citation type="submission" date="2017-08" db="EMBL/GenBank/DDBJ databases">
        <title>Acidophilic green algal genome provides insights into adaptation to an acidic environment.</title>
        <authorList>
            <person name="Hirooka S."/>
            <person name="Hirose Y."/>
            <person name="Kanesaki Y."/>
            <person name="Higuchi S."/>
            <person name="Fujiwara T."/>
            <person name="Onuma R."/>
            <person name="Era A."/>
            <person name="Ohbayashi R."/>
            <person name="Uzuka A."/>
            <person name="Nozaki H."/>
            <person name="Yoshikawa H."/>
            <person name="Miyagishima S.Y."/>
        </authorList>
    </citation>
    <scope>NUCLEOTIDE SEQUENCE [LARGE SCALE GENOMIC DNA]</scope>
    <source>
        <strain evidence="3 4">NIES-2499</strain>
    </source>
</reference>
<feature type="compositionally biased region" description="Basic and acidic residues" evidence="2">
    <location>
        <begin position="362"/>
        <end position="375"/>
    </location>
</feature>
<feature type="region of interest" description="Disordered" evidence="2">
    <location>
        <begin position="1335"/>
        <end position="1386"/>
    </location>
</feature>
<feature type="coiled-coil region" evidence="1">
    <location>
        <begin position="53"/>
        <end position="80"/>
    </location>
</feature>
<gene>
    <name evidence="3" type="ORF">CEUSTIGMA_g9308.t1</name>
</gene>
<evidence type="ECO:0000256" key="1">
    <source>
        <dbReference type="SAM" id="Coils"/>
    </source>
</evidence>
<feature type="region of interest" description="Disordered" evidence="2">
    <location>
        <begin position="2398"/>
        <end position="2469"/>
    </location>
</feature>
<feature type="region of interest" description="Disordered" evidence="2">
    <location>
        <begin position="950"/>
        <end position="1008"/>
    </location>
</feature>
<feature type="region of interest" description="Disordered" evidence="2">
    <location>
        <begin position="340"/>
        <end position="754"/>
    </location>
</feature>
<feature type="region of interest" description="Disordered" evidence="2">
    <location>
        <begin position="1427"/>
        <end position="1487"/>
    </location>
</feature>
<feature type="coiled-coil region" evidence="1">
    <location>
        <begin position="1746"/>
        <end position="1773"/>
    </location>
</feature>
<feature type="region of interest" description="Disordered" evidence="2">
    <location>
        <begin position="1202"/>
        <end position="1224"/>
    </location>
</feature>
<feature type="region of interest" description="Disordered" evidence="2">
    <location>
        <begin position="2089"/>
        <end position="2134"/>
    </location>
</feature>
<feature type="compositionally biased region" description="Polar residues" evidence="2">
    <location>
        <begin position="554"/>
        <end position="565"/>
    </location>
</feature>
<name>A0A250XGG7_9CHLO</name>
<feature type="compositionally biased region" description="Low complexity" evidence="2">
    <location>
        <begin position="2358"/>
        <end position="2377"/>
    </location>
</feature>
<feature type="compositionally biased region" description="Polar residues" evidence="2">
    <location>
        <begin position="1952"/>
        <end position="1965"/>
    </location>
</feature>
<feature type="region of interest" description="Disordered" evidence="2">
    <location>
        <begin position="1391"/>
        <end position="1410"/>
    </location>
</feature>
<feature type="compositionally biased region" description="Polar residues" evidence="2">
    <location>
        <begin position="2101"/>
        <end position="2110"/>
    </location>
</feature>
<keyword evidence="4" id="KW-1185">Reference proteome</keyword>
<feature type="compositionally biased region" description="Polar residues" evidence="2">
    <location>
        <begin position="958"/>
        <end position="994"/>
    </location>
</feature>
<feature type="region of interest" description="Disordered" evidence="2">
    <location>
        <begin position="2316"/>
        <end position="2377"/>
    </location>
</feature>
<protein>
    <submittedName>
        <fullName evidence="3">Uncharacterized protein</fullName>
    </submittedName>
</protein>
<feature type="compositionally biased region" description="Low complexity" evidence="2">
    <location>
        <begin position="898"/>
        <end position="912"/>
    </location>
</feature>
<feature type="region of interest" description="Disordered" evidence="2">
    <location>
        <begin position="2202"/>
        <end position="2229"/>
    </location>
</feature>
<feature type="compositionally biased region" description="Gly residues" evidence="2">
    <location>
        <begin position="452"/>
        <end position="462"/>
    </location>
</feature>
<proteinExistence type="predicted"/>
<feature type="compositionally biased region" description="Basic and acidic residues" evidence="2">
    <location>
        <begin position="584"/>
        <end position="596"/>
    </location>
</feature>
<dbReference type="Proteomes" id="UP000232323">
    <property type="component" value="Unassembled WGS sequence"/>
</dbReference>
<feature type="compositionally biased region" description="Low complexity" evidence="2">
    <location>
        <begin position="439"/>
        <end position="451"/>
    </location>
</feature>
<feature type="compositionally biased region" description="Low complexity" evidence="2">
    <location>
        <begin position="691"/>
        <end position="700"/>
    </location>
</feature>
<feature type="region of interest" description="Disordered" evidence="2">
    <location>
        <begin position="1259"/>
        <end position="1306"/>
    </location>
</feature>
<feature type="compositionally biased region" description="Low complexity" evidence="2">
    <location>
        <begin position="406"/>
        <end position="418"/>
    </location>
</feature>
<dbReference type="EMBL" id="BEGY01000072">
    <property type="protein sequence ID" value="GAX81880.1"/>
    <property type="molecule type" value="Genomic_DNA"/>
</dbReference>
<feature type="compositionally biased region" description="Polar residues" evidence="2">
    <location>
        <begin position="1392"/>
        <end position="1410"/>
    </location>
</feature>
<feature type="compositionally biased region" description="Polar residues" evidence="2">
    <location>
        <begin position="1352"/>
        <end position="1380"/>
    </location>
</feature>
<feature type="compositionally biased region" description="Low complexity" evidence="2">
    <location>
        <begin position="2508"/>
        <end position="2522"/>
    </location>
</feature>
<feature type="compositionally biased region" description="Low complexity" evidence="2">
    <location>
        <begin position="2111"/>
        <end position="2120"/>
    </location>
</feature>
<evidence type="ECO:0000313" key="4">
    <source>
        <dbReference type="Proteomes" id="UP000232323"/>
    </source>
</evidence>
<dbReference type="STRING" id="1157962.A0A250XGG7"/>
<feature type="region of interest" description="Disordered" evidence="2">
    <location>
        <begin position="830"/>
        <end position="918"/>
    </location>
</feature>